<accession>A0A2R7YW22</accession>
<evidence type="ECO:0000313" key="2">
    <source>
        <dbReference type="Proteomes" id="UP000244867"/>
    </source>
</evidence>
<keyword evidence="2" id="KW-1185">Reference proteome</keyword>
<comment type="caution">
    <text evidence="1">The sequence shown here is derived from an EMBL/GenBank/DDBJ whole genome shotgun (WGS) entry which is preliminary data.</text>
</comment>
<dbReference type="EMBL" id="PYXZ01000005">
    <property type="protein sequence ID" value="PUA80514.1"/>
    <property type="molecule type" value="Genomic_DNA"/>
</dbReference>
<dbReference type="AlphaFoldDB" id="A0A2R7YW22"/>
<evidence type="ECO:0000313" key="1">
    <source>
        <dbReference type="EMBL" id="PUA80514.1"/>
    </source>
</evidence>
<organism evidence="1 2">
    <name type="scientific">Nocardioides currus</name>
    <dbReference type="NCBI Taxonomy" id="2133958"/>
    <lineage>
        <taxon>Bacteria</taxon>
        <taxon>Bacillati</taxon>
        <taxon>Actinomycetota</taxon>
        <taxon>Actinomycetes</taxon>
        <taxon>Propionibacteriales</taxon>
        <taxon>Nocardioidaceae</taxon>
        <taxon>Nocardioides</taxon>
    </lineage>
</organism>
<reference evidence="1 2" key="1">
    <citation type="submission" date="2018-03" db="EMBL/GenBank/DDBJ databases">
        <authorList>
            <person name="Keele B.F."/>
        </authorList>
    </citation>
    <scope>NUCLEOTIDE SEQUENCE [LARGE SCALE GENOMIC DNA]</scope>
    <source>
        <strain evidence="1 2">IB-3</strain>
    </source>
</reference>
<gene>
    <name evidence="1" type="ORF">C7S10_12115</name>
</gene>
<proteinExistence type="predicted"/>
<sequence>MVRAALADTGLTDPTVVEALDLGGSEPTADLRLAVEALAARLDQEAWRIQEREGDSAHYLAAFKQARAASAVFFSLNPDVRGSAADALYEAQAALGSVESLRTHLSL</sequence>
<protein>
    <submittedName>
        <fullName evidence="1">Uncharacterized protein</fullName>
    </submittedName>
</protein>
<dbReference type="Proteomes" id="UP000244867">
    <property type="component" value="Unassembled WGS sequence"/>
</dbReference>
<name>A0A2R7YW22_9ACTN</name>